<proteinExistence type="predicted"/>
<sequence length="126" mass="13918">MDRGNRRRRIRAAELVLRRPRPPRLLPSKDEVVQQATIPVDKPCKNNNNEESTTKECIDESADNGAVLTPSTNTDSPASNKGSLRSSMLECLSFELSSSSAASDCGDDEVFFESFISDDDTSHRID</sequence>
<feature type="compositionally biased region" description="Polar residues" evidence="1">
    <location>
        <begin position="69"/>
        <end position="83"/>
    </location>
</feature>
<keyword evidence="3" id="KW-1185">Reference proteome</keyword>
<dbReference type="EMBL" id="GG681830">
    <property type="protein sequence ID" value="EER04154.1"/>
    <property type="molecule type" value="Genomic_DNA"/>
</dbReference>
<reference evidence="2 3" key="1">
    <citation type="submission" date="2008-07" db="EMBL/GenBank/DDBJ databases">
        <authorList>
            <person name="El-Sayed N."/>
            <person name="Caler E."/>
            <person name="Inman J."/>
            <person name="Amedeo P."/>
            <person name="Hass B."/>
            <person name="Wortman J."/>
        </authorList>
    </citation>
    <scope>NUCLEOTIDE SEQUENCE [LARGE SCALE GENOMIC DNA]</scope>
    <source>
        <strain evidence="3">ATCC 50983 / TXsc</strain>
    </source>
</reference>
<gene>
    <name evidence="2" type="ORF">Pmar_PMAR019571</name>
</gene>
<dbReference type="Proteomes" id="UP000007800">
    <property type="component" value="Unassembled WGS sequence"/>
</dbReference>
<evidence type="ECO:0000313" key="3">
    <source>
        <dbReference type="Proteomes" id="UP000007800"/>
    </source>
</evidence>
<accession>C5LGG8</accession>
<dbReference type="GeneID" id="9045403"/>
<organism evidence="3">
    <name type="scientific">Perkinsus marinus (strain ATCC 50983 / TXsc)</name>
    <dbReference type="NCBI Taxonomy" id="423536"/>
    <lineage>
        <taxon>Eukaryota</taxon>
        <taxon>Sar</taxon>
        <taxon>Alveolata</taxon>
        <taxon>Perkinsozoa</taxon>
        <taxon>Perkinsea</taxon>
        <taxon>Perkinsida</taxon>
        <taxon>Perkinsidae</taxon>
        <taxon>Perkinsus</taxon>
    </lineage>
</organism>
<dbReference type="AlphaFoldDB" id="C5LGG8"/>
<name>C5LGG8_PERM5</name>
<dbReference type="RefSeq" id="XP_002772338.1">
    <property type="nucleotide sequence ID" value="XM_002772292.1"/>
</dbReference>
<evidence type="ECO:0000313" key="2">
    <source>
        <dbReference type="EMBL" id="EER04154.1"/>
    </source>
</evidence>
<dbReference type="InParanoid" id="C5LGG8"/>
<protein>
    <submittedName>
        <fullName evidence="2">Uncharacterized protein</fullName>
    </submittedName>
</protein>
<evidence type="ECO:0000256" key="1">
    <source>
        <dbReference type="SAM" id="MobiDB-lite"/>
    </source>
</evidence>
<feature type="region of interest" description="Disordered" evidence="1">
    <location>
        <begin position="41"/>
        <end position="83"/>
    </location>
</feature>